<sequence length="278" mass="28556">MTRALVLGGGGIAGIAWEIGLLNGLAEGGVDVTGADLVVGTSAGSVVAAQITSGAALPGLLRAQTDPDAQAPEIAAEVDMDRLVELFGVTADQDADPLEVRRRIGRAALDAPTVAEERRREVIAGRLPVHTWPATKVLIVAVDAETGQERVFDADSGVELVDAVTASCAVPVVWPPVTIGGTRYVDGGVRSGENADLATGHDVVLVLQAMRVEGMDALGGQVDALRQEGSSVLVIGTDEPSVAAIGPNPLDPATREPTARAGREQGLRIAAEVAAFWK</sequence>
<dbReference type="GO" id="GO:0016042">
    <property type="term" value="P:lipid catabolic process"/>
    <property type="evidence" value="ECO:0007669"/>
    <property type="project" value="UniProtKB-UniRule"/>
</dbReference>
<feature type="short sequence motif" description="GXGXXG" evidence="4">
    <location>
        <begin position="9"/>
        <end position="14"/>
    </location>
</feature>
<comment type="caution">
    <text evidence="6">The sequence shown here is derived from an EMBL/GenBank/DDBJ whole genome shotgun (WGS) entry which is preliminary data.</text>
</comment>
<feature type="short sequence motif" description="DGA/G" evidence="4">
    <location>
        <begin position="186"/>
        <end position="188"/>
    </location>
</feature>
<organism evidence="6 7">
    <name type="scientific">Umezawaea tangerina</name>
    <dbReference type="NCBI Taxonomy" id="84725"/>
    <lineage>
        <taxon>Bacteria</taxon>
        <taxon>Bacillati</taxon>
        <taxon>Actinomycetota</taxon>
        <taxon>Actinomycetes</taxon>
        <taxon>Pseudonocardiales</taxon>
        <taxon>Pseudonocardiaceae</taxon>
        <taxon>Umezawaea</taxon>
    </lineage>
</organism>
<dbReference type="Proteomes" id="UP000239494">
    <property type="component" value="Unassembled WGS sequence"/>
</dbReference>
<gene>
    <name evidence="6" type="ORF">CLV43_10811</name>
</gene>
<protein>
    <submittedName>
        <fullName evidence="6">NTE family protein</fullName>
    </submittedName>
</protein>
<dbReference type="InterPro" id="IPR050301">
    <property type="entry name" value="NTE"/>
</dbReference>
<evidence type="ECO:0000256" key="2">
    <source>
        <dbReference type="ARBA" id="ARBA00022963"/>
    </source>
</evidence>
<evidence type="ECO:0000259" key="5">
    <source>
        <dbReference type="PROSITE" id="PS51635"/>
    </source>
</evidence>
<evidence type="ECO:0000313" key="7">
    <source>
        <dbReference type="Proteomes" id="UP000239494"/>
    </source>
</evidence>
<dbReference type="PANTHER" id="PTHR14226:SF57">
    <property type="entry name" value="BLR7027 PROTEIN"/>
    <property type="match status" value="1"/>
</dbReference>
<reference evidence="6 7" key="1">
    <citation type="submission" date="2018-03" db="EMBL/GenBank/DDBJ databases">
        <title>Genomic Encyclopedia of Archaeal and Bacterial Type Strains, Phase II (KMG-II): from individual species to whole genera.</title>
        <authorList>
            <person name="Goeker M."/>
        </authorList>
    </citation>
    <scope>NUCLEOTIDE SEQUENCE [LARGE SCALE GENOMIC DNA]</scope>
    <source>
        <strain evidence="6 7">DSM 44720</strain>
    </source>
</reference>
<dbReference type="SUPFAM" id="SSF52151">
    <property type="entry name" value="FabD/lysophospholipase-like"/>
    <property type="match status" value="1"/>
</dbReference>
<proteinExistence type="predicted"/>
<feature type="active site" description="Nucleophile" evidence="4">
    <location>
        <position position="42"/>
    </location>
</feature>
<dbReference type="PANTHER" id="PTHR14226">
    <property type="entry name" value="NEUROPATHY TARGET ESTERASE/SWISS CHEESE D.MELANOGASTER"/>
    <property type="match status" value="1"/>
</dbReference>
<dbReference type="OrthoDB" id="2339873at2"/>
<evidence type="ECO:0000256" key="3">
    <source>
        <dbReference type="ARBA" id="ARBA00023098"/>
    </source>
</evidence>
<keyword evidence="7" id="KW-1185">Reference proteome</keyword>
<evidence type="ECO:0000313" key="6">
    <source>
        <dbReference type="EMBL" id="PRY38612.1"/>
    </source>
</evidence>
<dbReference type="RefSeq" id="WP_106189864.1">
    <property type="nucleotide sequence ID" value="NZ_PVTF01000008.1"/>
</dbReference>
<evidence type="ECO:0000256" key="1">
    <source>
        <dbReference type="ARBA" id="ARBA00022801"/>
    </source>
</evidence>
<feature type="domain" description="PNPLA" evidence="5">
    <location>
        <begin position="5"/>
        <end position="199"/>
    </location>
</feature>
<feature type="active site" description="Proton acceptor" evidence="4">
    <location>
        <position position="186"/>
    </location>
</feature>
<keyword evidence="1 4" id="KW-0378">Hydrolase</keyword>
<dbReference type="GO" id="GO:0016787">
    <property type="term" value="F:hydrolase activity"/>
    <property type="evidence" value="ECO:0007669"/>
    <property type="project" value="UniProtKB-UniRule"/>
</dbReference>
<keyword evidence="3 4" id="KW-0443">Lipid metabolism</keyword>
<evidence type="ECO:0000256" key="4">
    <source>
        <dbReference type="PROSITE-ProRule" id="PRU01161"/>
    </source>
</evidence>
<feature type="short sequence motif" description="GXSXG" evidence="4">
    <location>
        <begin position="40"/>
        <end position="44"/>
    </location>
</feature>
<accession>A0A2T0SYX2</accession>
<dbReference type="Pfam" id="PF01734">
    <property type="entry name" value="Patatin"/>
    <property type="match status" value="1"/>
</dbReference>
<dbReference type="AlphaFoldDB" id="A0A2T0SYX2"/>
<dbReference type="InterPro" id="IPR016035">
    <property type="entry name" value="Acyl_Trfase/lysoPLipase"/>
</dbReference>
<dbReference type="EMBL" id="PVTF01000008">
    <property type="protein sequence ID" value="PRY38612.1"/>
    <property type="molecule type" value="Genomic_DNA"/>
</dbReference>
<dbReference type="PROSITE" id="PS51635">
    <property type="entry name" value="PNPLA"/>
    <property type="match status" value="1"/>
</dbReference>
<dbReference type="InterPro" id="IPR002641">
    <property type="entry name" value="PNPLA_dom"/>
</dbReference>
<name>A0A2T0SYX2_9PSEU</name>
<keyword evidence="2 4" id="KW-0442">Lipid degradation</keyword>
<dbReference type="Gene3D" id="3.40.1090.10">
    <property type="entry name" value="Cytosolic phospholipase A2 catalytic domain"/>
    <property type="match status" value="2"/>
</dbReference>